<comment type="cofactor">
    <cofactor evidence="1 10">
        <name>Mg(2+)</name>
        <dbReference type="ChEBI" id="CHEBI:18420"/>
    </cofactor>
</comment>
<evidence type="ECO:0000256" key="1">
    <source>
        <dbReference type="ARBA" id="ARBA00001946"/>
    </source>
</evidence>
<evidence type="ECO:0000256" key="5">
    <source>
        <dbReference type="ARBA" id="ARBA00022694"/>
    </source>
</evidence>
<evidence type="ECO:0000313" key="15">
    <source>
        <dbReference type="Proteomes" id="UP000078507"/>
    </source>
</evidence>
<dbReference type="RefSeq" id="WP_066879403.1">
    <property type="nucleotide sequence ID" value="NZ_LNQB01000102.1"/>
</dbReference>
<gene>
    <name evidence="10" type="primary">miaA</name>
    <name evidence="14" type="ORF">ATB98_23050</name>
</gene>
<dbReference type="InterPro" id="IPR039657">
    <property type="entry name" value="Dimethylallyltransferase"/>
</dbReference>
<dbReference type="PANTHER" id="PTHR11088:SF60">
    <property type="entry name" value="TRNA DIMETHYLALLYLTRANSFERASE"/>
    <property type="match status" value="1"/>
</dbReference>
<protein>
    <recommendedName>
        <fullName evidence="10">tRNA dimethylallyltransferase</fullName>
        <ecNumber evidence="10">2.5.1.75</ecNumber>
    </recommendedName>
    <alternativeName>
        <fullName evidence="10">Dimethylallyl diphosphate:tRNA dimethylallyltransferase</fullName>
        <shortName evidence="10">DMAPP:tRNA dimethylallyltransferase</shortName>
        <shortName evidence="10">DMATase</shortName>
    </alternativeName>
    <alternativeName>
        <fullName evidence="10">Isopentenyl-diphosphate:tRNA isopentenyltransferase</fullName>
        <shortName evidence="10">IPP transferase</shortName>
        <shortName evidence="10">IPPT</shortName>
        <shortName evidence="10">IPTase</shortName>
    </alternativeName>
</protein>
<feature type="binding site" evidence="10">
    <location>
        <begin position="18"/>
        <end position="23"/>
    </location>
    <ligand>
        <name>substrate</name>
    </ligand>
</feature>
<dbReference type="Proteomes" id="UP000078507">
    <property type="component" value="Unassembled WGS sequence"/>
</dbReference>
<comment type="subunit">
    <text evidence="10">Monomer.</text>
</comment>
<evidence type="ECO:0000256" key="11">
    <source>
        <dbReference type="RuleBase" id="RU003783"/>
    </source>
</evidence>
<evidence type="ECO:0000256" key="2">
    <source>
        <dbReference type="ARBA" id="ARBA00003213"/>
    </source>
</evidence>
<feature type="binding site" evidence="10">
    <location>
        <begin position="16"/>
        <end position="23"/>
    </location>
    <ligand>
        <name>ATP</name>
        <dbReference type="ChEBI" id="CHEBI:30616"/>
    </ligand>
</feature>
<dbReference type="GO" id="GO:0005524">
    <property type="term" value="F:ATP binding"/>
    <property type="evidence" value="ECO:0007669"/>
    <property type="project" value="UniProtKB-UniRule"/>
</dbReference>
<dbReference type="NCBIfam" id="TIGR00174">
    <property type="entry name" value="miaA"/>
    <property type="match status" value="1"/>
</dbReference>
<accession>A0A178XG40</accession>
<dbReference type="Gene3D" id="1.10.20.140">
    <property type="match status" value="1"/>
</dbReference>
<comment type="catalytic activity">
    <reaction evidence="9 10 11">
        <text>adenosine(37) in tRNA + dimethylallyl diphosphate = N(6)-dimethylallyladenosine(37) in tRNA + diphosphate</text>
        <dbReference type="Rhea" id="RHEA:26482"/>
        <dbReference type="Rhea" id="RHEA-COMP:10162"/>
        <dbReference type="Rhea" id="RHEA-COMP:10375"/>
        <dbReference type="ChEBI" id="CHEBI:33019"/>
        <dbReference type="ChEBI" id="CHEBI:57623"/>
        <dbReference type="ChEBI" id="CHEBI:74411"/>
        <dbReference type="ChEBI" id="CHEBI:74415"/>
        <dbReference type="EC" id="2.5.1.75"/>
    </reaction>
</comment>
<keyword evidence="15" id="KW-1185">Reference proteome</keyword>
<dbReference type="GO" id="GO:0006400">
    <property type="term" value="P:tRNA modification"/>
    <property type="evidence" value="ECO:0007669"/>
    <property type="project" value="TreeGrafter"/>
</dbReference>
<comment type="caution">
    <text evidence="10">Lacks conserved residue(s) required for the propagation of feature annotation.</text>
</comment>
<keyword evidence="8 10" id="KW-0460">Magnesium</keyword>
<evidence type="ECO:0000256" key="8">
    <source>
        <dbReference type="ARBA" id="ARBA00022842"/>
    </source>
</evidence>
<dbReference type="FunFam" id="1.10.20.140:FF:000001">
    <property type="entry name" value="tRNA dimethylallyltransferase"/>
    <property type="match status" value="1"/>
</dbReference>
<dbReference type="SUPFAM" id="SSF52540">
    <property type="entry name" value="P-loop containing nucleoside triphosphate hydrolases"/>
    <property type="match status" value="1"/>
</dbReference>
<dbReference type="EC" id="2.5.1.75" evidence="10"/>
<sequence length="303" mass="32824">MMRNLATDTDAILITGPTASGKSALAVKLAQRHGGAVINADSMQVYDTLKILTARPDEAEMGGVEHFLYGHVPAAQPYSTGAWLREAEALVAKLRGQGRLPVFVGGTGLYFKALTGGLSDMPEIPATIRERLRARLTDEGAAALHAELSARDPETAERLRPGDGQRIVRALEVIAATGRPIRAYQRNRGPVIVDPDRARKIVVLPERTLLHGRIDRRFEAMLAGGAVEEVRALLALDLSADMPVMKAIGVQQIAAMLRGEMSEAEVIAAGAAATRQYAKRQMTWFRNQLDESWARIESADDLG</sequence>
<dbReference type="GO" id="GO:0052381">
    <property type="term" value="F:tRNA dimethylallyltransferase activity"/>
    <property type="evidence" value="ECO:0007669"/>
    <property type="project" value="UniProtKB-UniRule"/>
</dbReference>
<comment type="similarity">
    <text evidence="3 10 13">Belongs to the IPP transferase family.</text>
</comment>
<evidence type="ECO:0000256" key="4">
    <source>
        <dbReference type="ARBA" id="ARBA00022679"/>
    </source>
</evidence>
<feature type="region of interest" description="Interaction with substrate tRNA" evidence="10">
    <location>
        <begin position="165"/>
        <end position="169"/>
    </location>
</feature>
<dbReference type="AlphaFoldDB" id="A0A178XG40"/>
<evidence type="ECO:0000313" key="14">
    <source>
        <dbReference type="EMBL" id="OAP34204.1"/>
    </source>
</evidence>
<comment type="caution">
    <text evidence="14">The sequence shown here is derived from an EMBL/GenBank/DDBJ whole genome shotgun (WGS) entry which is preliminary data.</text>
</comment>
<comment type="function">
    <text evidence="2 10 12">Catalyzes the transfer of a dimethylallyl group onto the adenine at position 37 in tRNAs that read codons beginning with uridine, leading to the formation of N6-(dimethylallyl)adenosine (i(6)A).</text>
</comment>
<evidence type="ECO:0000256" key="9">
    <source>
        <dbReference type="ARBA" id="ARBA00049563"/>
    </source>
</evidence>
<evidence type="ECO:0000256" key="10">
    <source>
        <dbReference type="HAMAP-Rule" id="MF_00185"/>
    </source>
</evidence>
<dbReference type="Gene3D" id="3.40.50.300">
    <property type="entry name" value="P-loop containing nucleotide triphosphate hydrolases"/>
    <property type="match status" value="1"/>
</dbReference>
<evidence type="ECO:0000256" key="13">
    <source>
        <dbReference type="RuleBase" id="RU003785"/>
    </source>
</evidence>
<dbReference type="Pfam" id="PF01715">
    <property type="entry name" value="IPPT"/>
    <property type="match status" value="1"/>
</dbReference>
<feature type="site" description="Interaction with substrate tRNA" evidence="10">
    <location>
        <position position="107"/>
    </location>
</feature>
<evidence type="ECO:0000256" key="12">
    <source>
        <dbReference type="RuleBase" id="RU003784"/>
    </source>
</evidence>
<evidence type="ECO:0000256" key="6">
    <source>
        <dbReference type="ARBA" id="ARBA00022741"/>
    </source>
</evidence>
<keyword evidence="5 10" id="KW-0819">tRNA processing</keyword>
<keyword evidence="7 10" id="KW-0067">ATP-binding</keyword>
<keyword evidence="4 10" id="KW-0808">Transferase</keyword>
<dbReference type="InterPro" id="IPR018022">
    <property type="entry name" value="IPT"/>
</dbReference>
<dbReference type="EMBL" id="LNQB01000102">
    <property type="protein sequence ID" value="OAP34204.1"/>
    <property type="molecule type" value="Genomic_DNA"/>
</dbReference>
<feature type="site" description="Interaction with substrate tRNA" evidence="10">
    <location>
        <position position="129"/>
    </location>
</feature>
<keyword evidence="6 10" id="KW-0547">Nucleotide-binding</keyword>
<evidence type="ECO:0000256" key="7">
    <source>
        <dbReference type="ARBA" id="ARBA00022840"/>
    </source>
</evidence>
<dbReference type="InterPro" id="IPR027417">
    <property type="entry name" value="P-loop_NTPase"/>
</dbReference>
<dbReference type="OrthoDB" id="9776390at2"/>
<evidence type="ECO:0000256" key="3">
    <source>
        <dbReference type="ARBA" id="ARBA00005842"/>
    </source>
</evidence>
<organism evidence="14 15">
    <name type="scientific">Sinorhizobium saheli</name>
    <dbReference type="NCBI Taxonomy" id="36856"/>
    <lineage>
        <taxon>Bacteria</taxon>
        <taxon>Pseudomonadati</taxon>
        <taxon>Pseudomonadota</taxon>
        <taxon>Alphaproteobacteria</taxon>
        <taxon>Hyphomicrobiales</taxon>
        <taxon>Rhizobiaceae</taxon>
        <taxon>Sinorhizobium/Ensifer group</taxon>
        <taxon>Sinorhizobium</taxon>
    </lineage>
</organism>
<reference evidence="14 15" key="1">
    <citation type="submission" date="2015-11" db="EMBL/GenBank/DDBJ databases">
        <title>Ensifer anhuiense sp. nov., an effective nitrogen fixation bacterium with Glycine soja.</title>
        <authorList>
            <person name="Yan H."/>
            <person name="Chen W."/>
        </authorList>
    </citation>
    <scope>NUCLEOTIDE SEQUENCE [LARGE SCALE GENOMIC DNA]</scope>
    <source>
        <strain evidence="14 15">LMG 7837</strain>
    </source>
</reference>
<proteinExistence type="inferred from homology"/>
<dbReference type="STRING" id="36856.ATB98_23050"/>
<name>A0A178XG40_SINSA</name>
<feature type="region of interest" description="Interaction with substrate tRNA" evidence="10">
    <location>
        <begin position="41"/>
        <end position="44"/>
    </location>
</feature>
<dbReference type="PANTHER" id="PTHR11088">
    <property type="entry name" value="TRNA DIMETHYLALLYLTRANSFERASE"/>
    <property type="match status" value="1"/>
</dbReference>
<dbReference type="HAMAP" id="MF_00185">
    <property type="entry name" value="IPP_trans"/>
    <property type="match status" value="1"/>
</dbReference>